<dbReference type="InterPro" id="IPR052922">
    <property type="entry name" value="Cytidylate_Kinase-2"/>
</dbReference>
<reference evidence="1" key="1">
    <citation type="submission" date="2018-06" db="EMBL/GenBank/DDBJ databases">
        <authorList>
            <person name="Zhirakovskaya E."/>
        </authorList>
    </citation>
    <scope>NUCLEOTIDE SEQUENCE</scope>
</reference>
<accession>A0A3B0TZ10</accession>
<proteinExistence type="predicted"/>
<dbReference type="EMBL" id="UOEQ01000390">
    <property type="protein sequence ID" value="VAW22000.1"/>
    <property type="molecule type" value="Genomic_DNA"/>
</dbReference>
<dbReference type="AlphaFoldDB" id="A0A3B0TZ10"/>
<dbReference type="SUPFAM" id="SSF52540">
    <property type="entry name" value="P-loop containing nucleoside triphosphate hydrolases"/>
    <property type="match status" value="1"/>
</dbReference>
<feature type="non-terminal residue" evidence="1">
    <location>
        <position position="157"/>
    </location>
</feature>
<evidence type="ECO:0000313" key="1">
    <source>
        <dbReference type="EMBL" id="VAW22000.1"/>
    </source>
</evidence>
<dbReference type="PANTHER" id="PTHR37816">
    <property type="entry name" value="YALI0E33011P"/>
    <property type="match status" value="1"/>
</dbReference>
<organism evidence="1">
    <name type="scientific">hydrothermal vent metagenome</name>
    <dbReference type="NCBI Taxonomy" id="652676"/>
    <lineage>
        <taxon>unclassified sequences</taxon>
        <taxon>metagenomes</taxon>
        <taxon>ecological metagenomes</taxon>
    </lineage>
</organism>
<protein>
    <recommendedName>
        <fullName evidence="2">DNA topology modulation protein FlaR</fullName>
    </recommendedName>
</protein>
<gene>
    <name evidence="1" type="ORF">MNBD_ALPHA11-528</name>
</gene>
<dbReference type="Gene3D" id="3.40.50.300">
    <property type="entry name" value="P-loop containing nucleotide triphosphate hydrolases"/>
    <property type="match status" value="1"/>
</dbReference>
<dbReference type="InterPro" id="IPR027417">
    <property type="entry name" value="P-loop_NTPase"/>
</dbReference>
<evidence type="ECO:0008006" key="2">
    <source>
        <dbReference type="Google" id="ProtNLM"/>
    </source>
</evidence>
<sequence>MQRIMIIGGQGAGKTTLALKLGQITNLPVIHIDKFYHFPGWKLRSQKTAFDELEDCANTERWIMDGDDVRSFSPRLKRADFIIYLHVSTLRRVARVIKRSIKSFGKPRVDLPDGCKGRITFDSFKWTIYGYPVLMRPAMRRAMAKDAEKTPVYHVRS</sequence>
<name>A0A3B0TZ10_9ZZZZ</name>
<dbReference type="PANTHER" id="PTHR37816:SF3">
    <property type="entry name" value="MODULATES DNA TOPOLOGY"/>
    <property type="match status" value="1"/>
</dbReference>